<dbReference type="AlphaFoldDB" id="A0A0S1MI95"/>
<dbReference type="Pfam" id="PF23860">
    <property type="entry name" value="Ribophorin_II_3rd"/>
    <property type="match status" value="1"/>
</dbReference>
<keyword evidence="7" id="KW-0256">Endoplasmic reticulum</keyword>
<proteinExistence type="evidence at transcript level"/>
<evidence type="ECO:0000313" key="15">
    <source>
        <dbReference type="EMBL" id="ALL40601.1"/>
    </source>
</evidence>
<evidence type="ECO:0000256" key="4">
    <source>
        <dbReference type="ARBA" id="ARBA00009038"/>
    </source>
</evidence>
<evidence type="ECO:0000256" key="9">
    <source>
        <dbReference type="ARBA" id="ARBA00023136"/>
    </source>
</evidence>
<reference evidence="15" key="1">
    <citation type="submission" date="2015-07" db="EMBL/GenBank/DDBJ databases">
        <title>Elucidating the P. pachyrhizi secretome and potential effectors.</title>
        <authorList>
            <person name="de Carvalho M.C.C.G."/>
            <person name="Nascimento L.C."/>
            <person name="Darben L.M."/>
            <person name="Polizel-Podanosqui A.M."/>
            <person name="Lopes-Caitar V.S."/>
            <person name="Rocha C.S."/>
            <person name="Qi M."/>
            <person name="Carazolle M."/>
            <person name="Kuwahara M.K."/>
            <person name="Pereira G.A.G."/>
            <person name="Abdelnoor R.V."/>
            <person name="Whitham S.A."/>
            <person name="Marcelino-Guimaraes F.C."/>
        </authorList>
    </citation>
    <scope>NUCLEOTIDE SEQUENCE</scope>
</reference>
<evidence type="ECO:0000256" key="11">
    <source>
        <dbReference type="ARBA" id="ARBA00032139"/>
    </source>
</evidence>
<evidence type="ECO:0000259" key="14">
    <source>
        <dbReference type="Pfam" id="PF25147"/>
    </source>
</evidence>
<evidence type="ECO:0000256" key="12">
    <source>
        <dbReference type="SAM" id="Phobius"/>
    </source>
</evidence>
<dbReference type="GO" id="GO:0008250">
    <property type="term" value="C:oligosaccharyltransferase complex"/>
    <property type="evidence" value="ECO:0007669"/>
    <property type="project" value="InterPro"/>
</dbReference>
<dbReference type="PANTHER" id="PTHR12640:SF0">
    <property type="entry name" value="DOLICHYL-DIPHOSPHOOLIGOSACCHARIDE--PROTEIN GLYCOSYLTRANSFERASE SUBUNIT 2"/>
    <property type="match status" value="1"/>
</dbReference>
<sequence>MGLSRRNLLQSESFSSLSSLLMLGLVLISLIDRSLCDFVIENGQVSVLDSSGITSKSLKFSTEEKPKTDTKLDAGDGNTLKVTFDIFGKLSGHSNKEPILPSQLNLLATGLDSNLHWVSVIKARNNGKAKWELDLARAPTDFLSLSPTGQVSIDLVIGDRSPNHPPLKLRLFTLNLSKELILNYPYWDTKDGKPPAALELEKYYVKSNLQWTFQPPRKPDNPIISLIFMGLVLSPWLILFATWPKLSNGSIPSLRLLSSPSKSTTIFIATILSQEVLILTYWARLRLYHYLPIAFLLSLPLIFSGRSALSELRVKRKKHPIKGTHLVNNSDGKGKQKGE</sequence>
<dbReference type="UniPathway" id="UPA00378"/>
<keyword evidence="8 12" id="KW-1133">Transmembrane helix</keyword>
<feature type="domain" description="Ribophorin II third" evidence="13">
    <location>
        <begin position="42"/>
        <end position="164"/>
    </location>
</feature>
<evidence type="ECO:0000256" key="2">
    <source>
        <dbReference type="ARBA" id="ARBA00004477"/>
    </source>
</evidence>
<evidence type="ECO:0000256" key="10">
    <source>
        <dbReference type="ARBA" id="ARBA00030078"/>
    </source>
</evidence>
<dbReference type="GO" id="GO:0006487">
    <property type="term" value="P:protein N-linked glycosylation"/>
    <property type="evidence" value="ECO:0007669"/>
    <property type="project" value="TreeGrafter"/>
</dbReference>
<evidence type="ECO:0000256" key="8">
    <source>
        <dbReference type="ARBA" id="ARBA00022989"/>
    </source>
</evidence>
<dbReference type="Pfam" id="PF25147">
    <property type="entry name" value="Ribophorin_II_C"/>
    <property type="match status" value="1"/>
</dbReference>
<evidence type="ECO:0000256" key="1">
    <source>
        <dbReference type="ARBA" id="ARBA00002791"/>
    </source>
</evidence>
<dbReference type="EMBL" id="KT246510">
    <property type="protein sequence ID" value="ALL40601.1"/>
    <property type="molecule type" value="mRNA"/>
</dbReference>
<dbReference type="InterPro" id="IPR056790">
    <property type="entry name" value="Ribophorin_II_C"/>
</dbReference>
<organism evidence="15">
    <name type="scientific">Phakopsora pachyrhizi</name>
    <name type="common">Asian soybean rust disease fungus</name>
    <dbReference type="NCBI Taxonomy" id="170000"/>
    <lineage>
        <taxon>Eukaryota</taxon>
        <taxon>Fungi</taxon>
        <taxon>Dikarya</taxon>
        <taxon>Basidiomycota</taxon>
        <taxon>Pucciniomycotina</taxon>
        <taxon>Pucciniomycetes</taxon>
        <taxon>Pucciniales</taxon>
        <taxon>Phakopsoraceae</taxon>
        <taxon>Phakopsora</taxon>
    </lineage>
</organism>
<evidence type="ECO:0000259" key="13">
    <source>
        <dbReference type="Pfam" id="PF23860"/>
    </source>
</evidence>
<dbReference type="PANTHER" id="PTHR12640">
    <property type="entry name" value="RIBOPHORIN II"/>
    <property type="match status" value="1"/>
</dbReference>
<name>A0A0S1MI95_PHAPC</name>
<keyword evidence="9 12" id="KW-0472">Membrane</keyword>
<keyword evidence="6" id="KW-0732">Signal</keyword>
<feature type="transmembrane region" description="Helical" evidence="12">
    <location>
        <begin position="223"/>
        <end position="243"/>
    </location>
</feature>
<evidence type="ECO:0000256" key="3">
    <source>
        <dbReference type="ARBA" id="ARBA00004922"/>
    </source>
</evidence>
<keyword evidence="5 12" id="KW-0812">Transmembrane</keyword>
<accession>A0A0S1MI95</accession>
<comment type="pathway">
    <text evidence="3">Protein modification; protein glycosylation.</text>
</comment>
<feature type="domain" description="Ribophorin II C-terminal" evidence="14">
    <location>
        <begin position="213"/>
        <end position="316"/>
    </location>
</feature>
<dbReference type="InterPro" id="IPR008814">
    <property type="entry name" value="Swp1"/>
</dbReference>
<feature type="transmembrane region" description="Helical" evidence="12">
    <location>
        <begin position="289"/>
        <end position="309"/>
    </location>
</feature>
<comment type="similarity">
    <text evidence="4">Belongs to the SWP1 family.</text>
</comment>
<dbReference type="InterPro" id="IPR055374">
    <property type="entry name" value="Ribophorin_II_3rd"/>
</dbReference>
<evidence type="ECO:0000256" key="7">
    <source>
        <dbReference type="ARBA" id="ARBA00022824"/>
    </source>
</evidence>
<evidence type="ECO:0000256" key="6">
    <source>
        <dbReference type="ARBA" id="ARBA00022729"/>
    </source>
</evidence>
<evidence type="ECO:0000256" key="5">
    <source>
        <dbReference type="ARBA" id="ARBA00022692"/>
    </source>
</evidence>
<comment type="subcellular location">
    <subcellularLocation>
        <location evidence="2">Endoplasmic reticulum membrane</location>
        <topology evidence="2">Multi-pass membrane protein</topology>
    </subcellularLocation>
</comment>
<comment type="function">
    <text evidence="1">Subunit of the oligosaccharyl transferase (OST) complex that catalyzes the initial transfer of a defined glycan (Glc(3)Man(9)GlcNAc(2) in eukaryotes) from the lipid carrier dolichol-pyrophosphate to an asparagine residue within an Asn-X-Ser/Thr consensus motif in nascent polypeptide chains, the first step in protein N-glycosylation. N-glycosylation occurs cotranslationally and the complex associates with the Sec61 complex at the channel-forming translocon complex that mediates protein translocation across the endoplasmic reticulum (ER). All subunits are required for a maximal enzyme activity.</text>
</comment>
<protein>
    <recommendedName>
        <fullName evidence="11">Ribophorin II</fullName>
    </recommendedName>
    <alternativeName>
        <fullName evidence="10">Ribophorin-2</fullName>
    </alternativeName>
</protein>